<name>A0AAN9PTV4_CLITE</name>
<dbReference type="AlphaFoldDB" id="A0AAN9PTV4"/>
<dbReference type="Proteomes" id="UP001359559">
    <property type="component" value="Unassembled WGS sequence"/>
</dbReference>
<sequence>MKVKSVKTDEIMEATVVPCLELVVPVLNVEDNGQQDCNGGVSTVSQALNITIFGTMVSVSEPNNMGIDGSLKHKVASHEESLSSTTFLALEKPMNFDVFSSATELEVLGLERLKSELQLFVIRIHLNSCYALVRYVFSGVKGYTQKLYIEIENAYSAHLAILESIVK</sequence>
<protein>
    <recommendedName>
        <fullName evidence="1">SDE2/SF3A3 SAP domain-containing protein</fullName>
    </recommendedName>
</protein>
<organism evidence="2 3">
    <name type="scientific">Clitoria ternatea</name>
    <name type="common">Butterfly pea</name>
    <dbReference type="NCBI Taxonomy" id="43366"/>
    <lineage>
        <taxon>Eukaryota</taxon>
        <taxon>Viridiplantae</taxon>
        <taxon>Streptophyta</taxon>
        <taxon>Embryophyta</taxon>
        <taxon>Tracheophyta</taxon>
        <taxon>Spermatophyta</taxon>
        <taxon>Magnoliopsida</taxon>
        <taxon>eudicotyledons</taxon>
        <taxon>Gunneridae</taxon>
        <taxon>Pentapetalae</taxon>
        <taxon>rosids</taxon>
        <taxon>fabids</taxon>
        <taxon>Fabales</taxon>
        <taxon>Fabaceae</taxon>
        <taxon>Papilionoideae</taxon>
        <taxon>50 kb inversion clade</taxon>
        <taxon>NPAAA clade</taxon>
        <taxon>indigoferoid/millettioid clade</taxon>
        <taxon>Phaseoleae</taxon>
        <taxon>Clitoria</taxon>
    </lineage>
</organism>
<dbReference type="InterPro" id="IPR025086">
    <property type="entry name" value="SDE2/SF3A3_SAP"/>
</dbReference>
<feature type="domain" description="SDE2/SF3A3 SAP" evidence="1">
    <location>
        <begin position="86"/>
        <end position="118"/>
    </location>
</feature>
<evidence type="ECO:0000259" key="1">
    <source>
        <dbReference type="Pfam" id="PF13297"/>
    </source>
</evidence>
<evidence type="ECO:0000313" key="2">
    <source>
        <dbReference type="EMBL" id="KAK7310491.1"/>
    </source>
</evidence>
<reference evidence="2 3" key="1">
    <citation type="submission" date="2024-01" db="EMBL/GenBank/DDBJ databases">
        <title>The genomes of 5 underutilized Papilionoideae crops provide insights into root nodulation and disease resistance.</title>
        <authorList>
            <person name="Yuan L."/>
        </authorList>
    </citation>
    <scope>NUCLEOTIDE SEQUENCE [LARGE SCALE GENOMIC DNA]</scope>
    <source>
        <strain evidence="2">LY-2023</strain>
        <tissue evidence="2">Leaf</tissue>
    </source>
</reference>
<dbReference type="Pfam" id="PF13297">
    <property type="entry name" value="SDE2_2C"/>
    <property type="match status" value="1"/>
</dbReference>
<evidence type="ECO:0000313" key="3">
    <source>
        <dbReference type="Proteomes" id="UP001359559"/>
    </source>
</evidence>
<accession>A0AAN9PTV4</accession>
<gene>
    <name evidence="2" type="ORF">RJT34_08044</name>
</gene>
<keyword evidence="3" id="KW-1185">Reference proteome</keyword>
<dbReference type="EMBL" id="JAYKXN010000002">
    <property type="protein sequence ID" value="KAK7310491.1"/>
    <property type="molecule type" value="Genomic_DNA"/>
</dbReference>
<proteinExistence type="predicted"/>
<comment type="caution">
    <text evidence="2">The sequence shown here is derived from an EMBL/GenBank/DDBJ whole genome shotgun (WGS) entry which is preliminary data.</text>
</comment>